<keyword evidence="4 10" id="KW-0812">Transmembrane</keyword>
<dbReference type="AlphaFoldDB" id="A0A1D1VHH1"/>
<comment type="caution">
    <text evidence="12">The sequence shown here is derived from an EMBL/GenBank/DDBJ whole genome shotgun (WGS) entry which is preliminary data.</text>
</comment>
<organism evidence="12 13">
    <name type="scientific">Ramazzottius varieornatus</name>
    <name type="common">Water bear</name>
    <name type="synonym">Tardigrade</name>
    <dbReference type="NCBI Taxonomy" id="947166"/>
    <lineage>
        <taxon>Eukaryota</taxon>
        <taxon>Metazoa</taxon>
        <taxon>Ecdysozoa</taxon>
        <taxon>Tardigrada</taxon>
        <taxon>Eutardigrada</taxon>
        <taxon>Parachela</taxon>
        <taxon>Hypsibioidea</taxon>
        <taxon>Ramazzottiidae</taxon>
        <taxon>Ramazzottius</taxon>
    </lineage>
</organism>
<feature type="transmembrane region" description="Helical" evidence="10">
    <location>
        <begin position="71"/>
        <end position="92"/>
    </location>
</feature>
<evidence type="ECO:0000256" key="8">
    <source>
        <dbReference type="ARBA" id="ARBA00023136"/>
    </source>
</evidence>
<keyword evidence="13" id="KW-1185">Reference proteome</keyword>
<evidence type="ECO:0000256" key="1">
    <source>
        <dbReference type="ARBA" id="ARBA00004141"/>
    </source>
</evidence>
<dbReference type="PIRSF" id="PIRSF017228">
    <property type="entry name" value="Sphnglp_dlt4_des"/>
    <property type="match status" value="1"/>
</dbReference>
<feature type="transmembrane region" description="Helical" evidence="10">
    <location>
        <begin position="193"/>
        <end position="209"/>
    </location>
</feature>
<comment type="subcellular location">
    <subcellularLocation>
        <location evidence="1">Membrane</location>
        <topology evidence="1">Multi-pass membrane protein</topology>
    </subcellularLocation>
</comment>
<keyword evidence="5 10" id="KW-1133">Transmembrane helix</keyword>
<protein>
    <recommendedName>
        <fullName evidence="3">sphingolipid 4-desaturase</fullName>
        <ecNumber evidence="3">1.14.19.17</ecNumber>
    </recommendedName>
</protein>
<feature type="domain" description="Sphingolipid delta4-desaturase N-terminal" evidence="11">
    <location>
        <begin position="8"/>
        <end position="46"/>
    </location>
</feature>
<evidence type="ECO:0000256" key="10">
    <source>
        <dbReference type="SAM" id="Phobius"/>
    </source>
</evidence>
<dbReference type="EMBL" id="BDGG01000004">
    <property type="protein sequence ID" value="GAU98353.1"/>
    <property type="molecule type" value="Genomic_DNA"/>
</dbReference>
<dbReference type="GO" id="GO:0016020">
    <property type="term" value="C:membrane"/>
    <property type="evidence" value="ECO:0007669"/>
    <property type="project" value="UniProtKB-SubCell"/>
</dbReference>
<dbReference type="CDD" id="cd03508">
    <property type="entry name" value="Delta4-sphingolipid-FADS-like"/>
    <property type="match status" value="1"/>
</dbReference>
<dbReference type="InterPro" id="IPR005804">
    <property type="entry name" value="FA_desaturase_dom"/>
</dbReference>
<reference evidence="12 13" key="1">
    <citation type="journal article" date="2016" name="Nat. Commun.">
        <title>Extremotolerant tardigrade genome and improved radiotolerance of human cultured cells by tardigrade-unique protein.</title>
        <authorList>
            <person name="Hashimoto T."/>
            <person name="Horikawa D.D."/>
            <person name="Saito Y."/>
            <person name="Kuwahara H."/>
            <person name="Kozuka-Hata H."/>
            <person name="Shin-I T."/>
            <person name="Minakuchi Y."/>
            <person name="Ohishi K."/>
            <person name="Motoyama A."/>
            <person name="Aizu T."/>
            <person name="Enomoto A."/>
            <person name="Kondo K."/>
            <person name="Tanaka S."/>
            <person name="Hara Y."/>
            <person name="Koshikawa S."/>
            <person name="Sagara H."/>
            <person name="Miura T."/>
            <person name="Yokobori S."/>
            <person name="Miyagawa K."/>
            <person name="Suzuki Y."/>
            <person name="Kubo T."/>
            <person name="Oyama M."/>
            <person name="Kohara Y."/>
            <person name="Fujiyama A."/>
            <person name="Arakawa K."/>
            <person name="Katayama T."/>
            <person name="Toyoda A."/>
            <person name="Kunieda T."/>
        </authorList>
    </citation>
    <scope>NUCLEOTIDE SEQUENCE [LARGE SCALE GENOMIC DNA]</scope>
    <source>
        <strain evidence="12 13">YOKOZUNA-1</strain>
    </source>
</reference>
<feature type="transmembrane region" description="Helical" evidence="10">
    <location>
        <begin position="112"/>
        <end position="129"/>
    </location>
</feature>
<proteinExistence type="inferred from homology"/>
<dbReference type="InterPro" id="IPR011388">
    <property type="entry name" value="DES1/DES2"/>
</dbReference>
<evidence type="ECO:0000259" key="11">
    <source>
        <dbReference type="SMART" id="SM01269"/>
    </source>
</evidence>
<accession>A0A1D1VHH1</accession>
<dbReference type="OrthoDB" id="200948at2759"/>
<dbReference type="InterPro" id="IPR013866">
    <property type="entry name" value="Sphingolipid_d4-desaturase_N"/>
</dbReference>
<evidence type="ECO:0000256" key="3">
    <source>
        <dbReference type="ARBA" id="ARBA00012021"/>
    </source>
</evidence>
<evidence type="ECO:0000313" key="12">
    <source>
        <dbReference type="EMBL" id="GAU98353.1"/>
    </source>
</evidence>
<gene>
    <name evidence="12" type="primary">RvY_09511-1</name>
    <name evidence="12" type="synonym">RvY_09511.1</name>
    <name evidence="12" type="ORF">RvY_09511</name>
</gene>
<feature type="transmembrane region" description="Helical" evidence="10">
    <location>
        <begin position="46"/>
        <end position="65"/>
    </location>
</feature>
<evidence type="ECO:0000313" key="13">
    <source>
        <dbReference type="Proteomes" id="UP000186922"/>
    </source>
</evidence>
<evidence type="ECO:0000256" key="7">
    <source>
        <dbReference type="ARBA" id="ARBA00023098"/>
    </source>
</evidence>
<sequence length="390" mass="44238">MGIMGSSNSRLDFEWVYDDEPHATRRKEMLMKYPEIKKLMGPDYHLKYHVAVLVLIQIIACWMIHLSQCSWLMVMLLGYCFGGVINHSLTLAVHETAHNLAFGHSRLMLNRAFGMFANLPIGIPMSISFKKYHLEHHRYQGDEILDTDIPSVMEGRIFCNTLMKIVWVLLQPFFYAFRPFFVNPKPPTRLEHINLAVQLAFNLTIYYFWGVKPVVYLVGGTLMAMGLHPVAGHFISEHYMFLKGHETYSYYGPLNYVTFNVGYHMEHHDFPYIAGSKLEKLRHIAPEYYNHLPHYTSWSKVIYDFIVDPDIGPYARVKRKNTIGTGANGEQVTQITDGVPNLPSTHANILASPKIHSNGKASGHTETCLGGIAGSGSKFCSSFAGGDIVF</sequence>
<feature type="transmembrane region" description="Helical" evidence="10">
    <location>
        <begin position="161"/>
        <end position="181"/>
    </location>
</feature>
<dbReference type="Proteomes" id="UP000186922">
    <property type="component" value="Unassembled WGS sequence"/>
</dbReference>
<comment type="similarity">
    <text evidence="2 9">Belongs to the fatty acid desaturase type 1 family. DEGS subfamily.</text>
</comment>
<dbReference type="PANTHER" id="PTHR12879">
    <property type="entry name" value="SPHINGOLIPID DELTA 4 DESATURASE/C-4 HYDROXYLASE PROTEIN DES2"/>
    <property type="match status" value="1"/>
</dbReference>
<dbReference type="Pfam" id="PF00487">
    <property type="entry name" value="FA_desaturase"/>
    <property type="match status" value="1"/>
</dbReference>
<keyword evidence="7 9" id="KW-0443">Lipid metabolism</keyword>
<keyword evidence="8 9" id="KW-0472">Membrane</keyword>
<evidence type="ECO:0000256" key="2">
    <source>
        <dbReference type="ARBA" id="ARBA00006146"/>
    </source>
</evidence>
<dbReference type="EC" id="1.14.19.17" evidence="3"/>
<dbReference type="GO" id="GO:0042284">
    <property type="term" value="F:sphingolipid delta-4 desaturase activity"/>
    <property type="evidence" value="ECO:0007669"/>
    <property type="project" value="UniProtKB-UniRule"/>
</dbReference>
<evidence type="ECO:0000256" key="4">
    <source>
        <dbReference type="ARBA" id="ARBA00022692"/>
    </source>
</evidence>
<evidence type="ECO:0000256" key="9">
    <source>
        <dbReference type="PIRNR" id="PIRNR017228"/>
    </source>
</evidence>
<dbReference type="Pfam" id="PF08557">
    <property type="entry name" value="Lipid_DES"/>
    <property type="match status" value="1"/>
</dbReference>
<dbReference type="STRING" id="947166.A0A1D1VHH1"/>
<evidence type="ECO:0000256" key="5">
    <source>
        <dbReference type="ARBA" id="ARBA00022989"/>
    </source>
</evidence>
<evidence type="ECO:0000256" key="6">
    <source>
        <dbReference type="ARBA" id="ARBA00023002"/>
    </source>
</evidence>
<name>A0A1D1VHH1_RAMVA</name>
<keyword evidence="6 9" id="KW-0560">Oxidoreductase</keyword>
<feature type="transmembrane region" description="Helical" evidence="10">
    <location>
        <begin position="215"/>
        <end position="235"/>
    </location>
</feature>
<dbReference type="GO" id="GO:0046513">
    <property type="term" value="P:ceramide biosynthetic process"/>
    <property type="evidence" value="ECO:0007669"/>
    <property type="project" value="TreeGrafter"/>
</dbReference>
<dbReference type="PANTHER" id="PTHR12879:SF8">
    <property type="entry name" value="SPHINGOLIPID DELTA(4)-DESATURASE DES1"/>
    <property type="match status" value="1"/>
</dbReference>
<dbReference type="SMART" id="SM01269">
    <property type="entry name" value="Lipid_DES"/>
    <property type="match status" value="1"/>
</dbReference>